<keyword evidence="5 12" id="KW-1133">Transmembrane helix</keyword>
<evidence type="ECO:0000256" key="9">
    <source>
        <dbReference type="ARBA" id="ARBA00023224"/>
    </source>
</evidence>
<evidence type="ECO:0000256" key="8">
    <source>
        <dbReference type="ARBA" id="ARBA00023170"/>
    </source>
</evidence>
<dbReference type="PROSITE" id="PS00237">
    <property type="entry name" value="G_PROTEIN_RECEP_F1_1"/>
    <property type="match status" value="1"/>
</dbReference>
<feature type="transmembrane region" description="Helical" evidence="12">
    <location>
        <begin position="167"/>
        <end position="193"/>
    </location>
</feature>
<evidence type="ECO:0000256" key="11">
    <source>
        <dbReference type="SAM" id="MobiDB-lite"/>
    </source>
</evidence>
<dbReference type="InterPro" id="IPR017452">
    <property type="entry name" value="GPCR_Rhodpsn_7TM"/>
</dbReference>
<feature type="transmembrane region" description="Helical" evidence="12">
    <location>
        <begin position="126"/>
        <end position="146"/>
    </location>
</feature>
<feature type="transmembrane region" description="Helical" evidence="12">
    <location>
        <begin position="83"/>
        <end position="106"/>
    </location>
</feature>
<name>D7P7W9_AMPIM</name>
<dbReference type="SUPFAM" id="SSF81321">
    <property type="entry name" value="Family A G protein-coupled receptor-like"/>
    <property type="match status" value="1"/>
</dbReference>
<evidence type="ECO:0000256" key="1">
    <source>
        <dbReference type="ARBA" id="ARBA00004651"/>
    </source>
</evidence>
<dbReference type="InterPro" id="IPR000276">
    <property type="entry name" value="GPCR_Rhodpsn"/>
</dbReference>
<dbReference type="PROSITE" id="PS50262">
    <property type="entry name" value="G_PROTEIN_RECEP_F1_2"/>
    <property type="match status" value="1"/>
</dbReference>
<evidence type="ECO:0000259" key="13">
    <source>
        <dbReference type="PROSITE" id="PS50262"/>
    </source>
</evidence>
<feature type="compositionally biased region" description="Low complexity" evidence="11">
    <location>
        <begin position="453"/>
        <end position="464"/>
    </location>
</feature>
<evidence type="ECO:0000256" key="6">
    <source>
        <dbReference type="ARBA" id="ARBA00023040"/>
    </source>
</evidence>
<dbReference type="GO" id="GO:0004989">
    <property type="term" value="F:octopamine receptor activity"/>
    <property type="evidence" value="ECO:0007669"/>
    <property type="project" value="TreeGrafter"/>
</dbReference>
<keyword evidence="6 10" id="KW-0297">G-protein coupled receptor</keyword>
<keyword evidence="9 10" id="KW-0807">Transducer</keyword>
<dbReference type="PANTHER" id="PTHR24248">
    <property type="entry name" value="ADRENERGIC RECEPTOR-RELATED G-PROTEIN COUPLED RECEPTOR"/>
    <property type="match status" value="1"/>
</dbReference>
<dbReference type="PRINTS" id="PR00237">
    <property type="entry name" value="GPCRRHODOPSN"/>
</dbReference>
<dbReference type="SMART" id="SM01381">
    <property type="entry name" value="7TM_GPCR_Srsx"/>
    <property type="match status" value="1"/>
</dbReference>
<evidence type="ECO:0000256" key="5">
    <source>
        <dbReference type="ARBA" id="ARBA00022989"/>
    </source>
</evidence>
<dbReference type="GO" id="GO:0043410">
    <property type="term" value="P:positive regulation of MAPK cascade"/>
    <property type="evidence" value="ECO:0007669"/>
    <property type="project" value="TreeGrafter"/>
</dbReference>
<dbReference type="CDD" id="cd15066">
    <property type="entry name" value="7tmA_DmOct-betaAR-like"/>
    <property type="match status" value="1"/>
</dbReference>
<accession>D7P7W9</accession>
<dbReference type="GO" id="GO:0071880">
    <property type="term" value="P:adenylate cyclase-activating adrenergic receptor signaling pathway"/>
    <property type="evidence" value="ECO:0007669"/>
    <property type="project" value="TreeGrafter"/>
</dbReference>
<dbReference type="GO" id="GO:0005886">
    <property type="term" value="C:plasma membrane"/>
    <property type="evidence" value="ECO:0007669"/>
    <property type="project" value="UniProtKB-SubCell"/>
</dbReference>
<evidence type="ECO:0000256" key="12">
    <source>
        <dbReference type="SAM" id="Phobius"/>
    </source>
</evidence>
<feature type="region of interest" description="Disordered" evidence="11">
    <location>
        <begin position="1"/>
        <end position="21"/>
    </location>
</feature>
<feature type="transmembrane region" description="Helical" evidence="12">
    <location>
        <begin position="50"/>
        <end position="76"/>
    </location>
</feature>
<evidence type="ECO:0000256" key="3">
    <source>
        <dbReference type="ARBA" id="ARBA00022475"/>
    </source>
</evidence>
<sequence>MAAPAVTWEPAPPSGAVTGSVTSEEPSLLAGVTAAAAGPPPPLPLPLPTLLLKLAAMVAIIVMAVLGNLLVIVSVLLHRRIRVVANCFVVSLAFADMLVALCAMTFNASIQITGKWMFGYIMCDMWNSFDVFFSTVSILHLCCISVDRYCAIMRPLEYRSHMNKRTVAAMLIVSWTAPVLISFVPIFLGWYTYQSHLDYRARHPNTCQFIVNRTYMLVSSTISFWLPGVVMVCMYSRIYQEARRQHRAIRRVPSSARFSSAHAAVNLADMTDEQLSLALTALNNIREEPEPEPAAELVSPLSAGDGNGEGGNGNGNGSAERPPRPHRPPPLSKKASSVSFGEKLDFSRKASTNSRLGRLRYSTSQMLREHKAAKTLGVIMGCFVLCWLPFFSWYATTTLCGRACHVPPVLVDILFWIGYFNSTLNPMIYAYFNTEFRDAFRQTLSLLCCRRRSGSSLSRPSNLSCPPPMAGDTGNGGAPRPRPCRTPTLQSFPGHAARCE</sequence>
<dbReference type="AlphaFoldDB" id="D7P7W9"/>
<keyword evidence="7 12" id="KW-0472">Membrane</keyword>
<dbReference type="EMBL" id="GU074419">
    <property type="protein sequence ID" value="ADI56272.1"/>
    <property type="molecule type" value="mRNA"/>
</dbReference>
<evidence type="ECO:0000256" key="2">
    <source>
        <dbReference type="ARBA" id="ARBA00010663"/>
    </source>
</evidence>
<keyword evidence="8 10" id="KW-0675">Receptor</keyword>
<keyword evidence="3" id="KW-1003">Cell membrane</keyword>
<reference evidence="14" key="1">
    <citation type="journal article" date="2010" name="Mol. Pharmacol.">
        <title>Octopamine receptors from the barnacle balanus improvisus are activated by the alpha2-adrenoceptor agonist medetomidine.</title>
        <authorList>
            <person name="Lind U."/>
            <person name="Rosenblad M.A."/>
            <person name="Hasselberg Frank L."/>
            <person name="Falkbring S."/>
            <person name="Brive L."/>
            <person name="Laurila J.M."/>
            <person name="Pohjanoksa K."/>
            <person name="Vuorenpaa A."/>
            <person name="Kukkonen J.P."/>
            <person name="Gunnarsson L."/>
            <person name="Scheinin M."/>
            <person name="Martensson Lindblad L.G.E."/>
            <person name="Blomberg A."/>
        </authorList>
    </citation>
    <scope>NUCLEOTIDE SEQUENCE</scope>
</reference>
<protein>
    <submittedName>
        <fullName evidence="14">Beta-like octopamine receptor R1</fullName>
    </submittedName>
</protein>
<comment type="similarity">
    <text evidence="2 10">Belongs to the G-protein coupled receptor 1 family.</text>
</comment>
<feature type="transmembrane region" description="Helical" evidence="12">
    <location>
        <begin position="413"/>
        <end position="432"/>
    </location>
</feature>
<feature type="transmembrane region" description="Helical" evidence="12">
    <location>
        <begin position="213"/>
        <end position="235"/>
    </location>
</feature>
<comment type="subcellular location">
    <subcellularLocation>
        <location evidence="1">Cell membrane</location>
        <topology evidence="1">Multi-pass membrane protein</topology>
    </subcellularLocation>
</comment>
<feature type="region of interest" description="Disordered" evidence="11">
    <location>
        <begin position="453"/>
        <end position="500"/>
    </location>
</feature>
<evidence type="ECO:0000313" key="14">
    <source>
        <dbReference type="EMBL" id="ADI56272.1"/>
    </source>
</evidence>
<keyword evidence="4 10" id="KW-0812">Transmembrane</keyword>
<feature type="transmembrane region" description="Helical" evidence="12">
    <location>
        <begin position="375"/>
        <end position="393"/>
    </location>
</feature>
<proteinExistence type="evidence at transcript level"/>
<organism evidence="14">
    <name type="scientific">Amphibalanus improvisus</name>
    <name type="common">Bay barnacle</name>
    <name type="synonym">Balanus improvisus</name>
    <dbReference type="NCBI Taxonomy" id="1220549"/>
    <lineage>
        <taxon>Eukaryota</taxon>
        <taxon>Metazoa</taxon>
        <taxon>Ecdysozoa</taxon>
        <taxon>Arthropoda</taxon>
        <taxon>Crustacea</taxon>
        <taxon>Multicrustacea</taxon>
        <taxon>Cirripedia</taxon>
        <taxon>Thoracica</taxon>
        <taxon>Thoracicalcarea</taxon>
        <taxon>Balanomorpha</taxon>
        <taxon>Balanoidea</taxon>
        <taxon>Balanidae</taxon>
        <taxon>Amphibalaninae</taxon>
        <taxon>Amphibalanus</taxon>
    </lineage>
</organism>
<evidence type="ECO:0000256" key="4">
    <source>
        <dbReference type="ARBA" id="ARBA00022692"/>
    </source>
</evidence>
<feature type="domain" description="G-protein coupled receptors family 1 profile" evidence="13">
    <location>
        <begin position="67"/>
        <end position="429"/>
    </location>
</feature>
<evidence type="ECO:0000256" key="10">
    <source>
        <dbReference type="RuleBase" id="RU000688"/>
    </source>
</evidence>
<feature type="region of interest" description="Disordered" evidence="11">
    <location>
        <begin position="288"/>
        <end position="339"/>
    </location>
</feature>
<dbReference type="PANTHER" id="PTHR24248:SF66">
    <property type="entry name" value="OCTOPAMINE RECEPTOR BETA-3R"/>
    <property type="match status" value="1"/>
</dbReference>
<evidence type="ECO:0000256" key="7">
    <source>
        <dbReference type="ARBA" id="ARBA00023136"/>
    </source>
</evidence>
<feature type="compositionally biased region" description="Gly residues" evidence="11">
    <location>
        <begin position="305"/>
        <end position="316"/>
    </location>
</feature>
<dbReference type="Gene3D" id="1.20.1070.10">
    <property type="entry name" value="Rhodopsin 7-helix transmembrane proteins"/>
    <property type="match status" value="1"/>
</dbReference>
<dbReference type="Pfam" id="PF00001">
    <property type="entry name" value="7tm_1"/>
    <property type="match status" value="1"/>
</dbReference>